<dbReference type="CDD" id="cd09597">
    <property type="entry name" value="M4_TLP"/>
    <property type="match status" value="1"/>
</dbReference>
<evidence type="ECO:0000259" key="11">
    <source>
        <dbReference type="Pfam" id="PF00629"/>
    </source>
</evidence>
<dbReference type="PANTHER" id="PTHR33794">
    <property type="entry name" value="BACILLOLYSIN"/>
    <property type="match status" value="1"/>
</dbReference>
<dbReference type="Gene3D" id="2.60.120.200">
    <property type="match status" value="1"/>
</dbReference>
<feature type="signal peptide" evidence="10">
    <location>
        <begin position="1"/>
        <end position="25"/>
    </location>
</feature>
<dbReference type="InterPro" id="IPR023612">
    <property type="entry name" value="Peptidase_M4"/>
</dbReference>
<accession>A0A9X1KSK8</accession>
<dbReference type="Pfam" id="PF00629">
    <property type="entry name" value="MAM"/>
    <property type="match status" value="1"/>
</dbReference>
<name>A0A9X1KSK8_9FLAO</name>
<dbReference type="GO" id="GO:0005975">
    <property type="term" value="P:carbohydrate metabolic process"/>
    <property type="evidence" value="ECO:0007669"/>
    <property type="project" value="UniProtKB-ARBA"/>
</dbReference>
<evidence type="ECO:0000256" key="10">
    <source>
        <dbReference type="SAM" id="SignalP"/>
    </source>
</evidence>
<dbReference type="InterPro" id="IPR001570">
    <property type="entry name" value="Peptidase_M4_C_domain"/>
</dbReference>
<evidence type="ECO:0000256" key="3">
    <source>
        <dbReference type="ARBA" id="ARBA00022723"/>
    </source>
</evidence>
<dbReference type="Pfam" id="PF02868">
    <property type="entry name" value="Peptidase_M4_C"/>
    <property type="match status" value="1"/>
</dbReference>
<dbReference type="RefSeq" id="WP_223710999.1">
    <property type="nucleotide sequence ID" value="NZ_JAINUY010000009.1"/>
</dbReference>
<evidence type="ECO:0000256" key="5">
    <source>
        <dbReference type="ARBA" id="ARBA00022801"/>
    </source>
</evidence>
<dbReference type="InterPro" id="IPR050728">
    <property type="entry name" value="Zinc_Metalloprotease_M4"/>
</dbReference>
<feature type="active site" evidence="8">
    <location>
        <position position="474"/>
    </location>
</feature>
<keyword evidence="3" id="KW-0479">Metal-binding</keyword>
<dbReference type="GO" id="GO:0016020">
    <property type="term" value="C:membrane"/>
    <property type="evidence" value="ECO:0007669"/>
    <property type="project" value="InterPro"/>
</dbReference>
<dbReference type="InterPro" id="IPR000998">
    <property type="entry name" value="MAM_dom"/>
</dbReference>
<keyword evidence="4 10" id="KW-0732">Signal</keyword>
<feature type="compositionally biased region" description="Polar residues" evidence="9">
    <location>
        <begin position="69"/>
        <end position="85"/>
    </location>
</feature>
<proteinExistence type="inferred from homology"/>
<feature type="active site" description="Proton donor" evidence="8">
    <location>
        <position position="566"/>
    </location>
</feature>
<dbReference type="InterPro" id="IPR026444">
    <property type="entry name" value="Secre_tail"/>
</dbReference>
<dbReference type="Pfam" id="PF01447">
    <property type="entry name" value="Peptidase_M4"/>
    <property type="match status" value="1"/>
</dbReference>
<evidence type="ECO:0000259" key="12">
    <source>
        <dbReference type="Pfam" id="PF01447"/>
    </source>
</evidence>
<keyword evidence="6" id="KW-0862">Zinc</keyword>
<evidence type="ECO:0000256" key="6">
    <source>
        <dbReference type="ARBA" id="ARBA00022833"/>
    </source>
</evidence>
<dbReference type="PRINTS" id="PR00730">
    <property type="entry name" value="THERMOLYSIN"/>
</dbReference>
<dbReference type="SUPFAM" id="SSF55486">
    <property type="entry name" value="Metalloproteases ('zincins'), catalytic domain"/>
    <property type="match status" value="1"/>
</dbReference>
<keyword evidence="2" id="KW-0645">Protease</keyword>
<dbReference type="Pfam" id="PF18962">
    <property type="entry name" value="Por_Secre_tail"/>
    <property type="match status" value="1"/>
</dbReference>
<keyword evidence="7" id="KW-0482">Metalloprotease</keyword>
<evidence type="ECO:0000256" key="8">
    <source>
        <dbReference type="PIRSR" id="PIRSR623612-1"/>
    </source>
</evidence>
<comment type="caution">
    <text evidence="15">The sequence shown here is derived from an EMBL/GenBank/DDBJ whole genome shotgun (WGS) entry which is preliminary data.</text>
</comment>
<feature type="chain" id="PRO_5040864871" evidence="10">
    <location>
        <begin position="26"/>
        <end position="2063"/>
    </location>
</feature>
<dbReference type="GO" id="GO:0004222">
    <property type="term" value="F:metalloendopeptidase activity"/>
    <property type="evidence" value="ECO:0007669"/>
    <property type="project" value="InterPro"/>
</dbReference>
<feature type="domain" description="MAM" evidence="11">
    <location>
        <begin position="1508"/>
        <end position="1653"/>
    </location>
</feature>
<evidence type="ECO:0000256" key="7">
    <source>
        <dbReference type="ARBA" id="ARBA00023049"/>
    </source>
</evidence>
<feature type="domain" description="Peptidase M4" evidence="12">
    <location>
        <begin position="333"/>
        <end position="481"/>
    </location>
</feature>
<dbReference type="Gene3D" id="3.10.170.10">
    <property type="match status" value="1"/>
</dbReference>
<reference evidence="15 16" key="1">
    <citation type="journal article" date="2023" name="Antonie Van Leeuwenhoek">
        <title>Flavobacterium potami sp. nov., a multi-metal resistance genes harbouring bacterium isolated from shallow river silt.</title>
        <authorList>
            <person name="Li S."/>
            <person name="Mao S."/>
            <person name="Mu W."/>
            <person name="Guo B."/>
            <person name="Li C."/>
            <person name="Zhu Q."/>
            <person name="Hou X."/>
            <person name="Zhao Y."/>
            <person name="Wei S."/>
            <person name="Liu H."/>
            <person name="Liu A."/>
        </authorList>
    </citation>
    <scope>NUCLEOTIDE SEQUENCE [LARGE SCALE GENOMIC DNA]</scope>
    <source>
        <strain evidence="15 16">17A</strain>
    </source>
</reference>
<evidence type="ECO:0000256" key="4">
    <source>
        <dbReference type="ARBA" id="ARBA00022729"/>
    </source>
</evidence>
<evidence type="ECO:0000313" key="16">
    <source>
        <dbReference type="Proteomes" id="UP001139366"/>
    </source>
</evidence>
<dbReference type="GO" id="GO:0046872">
    <property type="term" value="F:metal ion binding"/>
    <property type="evidence" value="ECO:0007669"/>
    <property type="project" value="UniProtKB-KW"/>
</dbReference>
<evidence type="ECO:0000256" key="9">
    <source>
        <dbReference type="SAM" id="MobiDB-lite"/>
    </source>
</evidence>
<dbReference type="GO" id="GO:0006508">
    <property type="term" value="P:proteolysis"/>
    <property type="evidence" value="ECO:0007669"/>
    <property type="project" value="UniProtKB-KW"/>
</dbReference>
<feature type="domain" description="Peptidase M4 C-terminal" evidence="13">
    <location>
        <begin position="484"/>
        <end position="655"/>
    </location>
</feature>
<dbReference type="EMBL" id="JAINUY010000009">
    <property type="protein sequence ID" value="MBZ4037554.1"/>
    <property type="molecule type" value="Genomic_DNA"/>
</dbReference>
<dbReference type="Gene3D" id="2.60.40.10">
    <property type="entry name" value="Immunoglobulins"/>
    <property type="match status" value="1"/>
</dbReference>
<feature type="region of interest" description="Disordered" evidence="9">
    <location>
        <begin position="43"/>
        <end position="95"/>
    </location>
</feature>
<gene>
    <name evidence="15" type="ORF">K6T82_22525</name>
</gene>
<dbReference type="InterPro" id="IPR027268">
    <property type="entry name" value="Peptidase_M4/M1_CTD_sf"/>
</dbReference>
<dbReference type="NCBIfam" id="TIGR04183">
    <property type="entry name" value="Por_Secre_tail"/>
    <property type="match status" value="1"/>
</dbReference>
<sequence length="2063" mass="228295">MNQIYSKPRHLFLLLGFFVCSVGMAQSPLPKNKSTSAQTAILSPSATQKNDQVSQKKNDQNNNQEDNDTSSLLTQKSIKGTTLSQEESEAVNKRAQASKKLFDKSQSASTAKNIQTLDSTKVRSFAKSSNLTIRNVFEVKKADFDLAATDKMQLKSVSDKHGRSLATYQQMHNSVPVEGSIYKVRENKNKIDAFGHISKKLPASSSYKVNASVGLQNALNEVKAKEYVWQSKKLSALVHKKISTKPEGELVYVGPNFSSELTEYHLAWKYDIFATSPQSSQTIYVDANTGKVILKIDLQRDVHTGNASVGKAKGNLGQNEVLNSKKIAYQNIGKGKARYAGDVTFFTKQYADGYRLEAEQSKFKVPVYTINMNHADEPTDDVLTDFIDEDNNWNDLYNKDHDEAAIDIHWGVSKSIDYYAEKFNRNSVDDKGMTMFGLAHLGTKVENASWTGGWMQFGDGDNAPFVSLGITGHELTHAVTQFSAGLIYKGESGAMNESFSDIFGVSIEFYAGKDSKNDIWMLGDELYSHGSLRSMSDPKTQGQPDTYGGTNWADPANLGYDNGGVHINSGITNYWFYLLVEGGEGVNDLNNSYKISAIGLEKAEKIAYVALTEYLSPSSNFQDMRQATLMAVEDLYGLGSEEYKQVANAWYAIGVGAAYSDRQFAVISVQEPSLPCGQLKGNEPFYVTIKNTGTTVIKAGDLLNFKLRVLHSALGVMVATYTNDGGVPFAKDLAVGEQTTLEIKSQMPYEVGGAINYVEIKIDLNPVTEFGEKDGYSFVSQIVVPTAQKDFDIKVTNLKMPNYTGDALTASHQLAITLANLGCQDIPAGTLLKVGYADTKAGSATIWKDVTLQTAFKGKSEITIPFDETVDLSSQGLHTYEGYVTFSQDPVTTNNSILNAAYSGIVTQLPYSEGFERTPGGWNTKILDGTQKFVFQNYPASFRSVKSQYMWATVDFKSTDKMGLNSDFVLESPIFDFTNVTSPYIEFDLYYLFHRGYDGLILEYSEDKGKNWKKIENVNYPETVHGNELFDGPWFTGVNTVLKKDPYQVRLNDLAGKKVAIRFHIKSDDYYDGFLGGFLDNILVSNAPYDLEVLSAKLDAGSCTVDNTNATIKTTITNNFATNSQVVNVTTKILDASKKEVFSKTEKATLNFAKFKDTITYSVPNISLQNVGEHTISVSVFPEDMTIDAKQANNSYVFTYDNWNNEDLKVSVLPYKMDFEDASKYKGWRTSENKGAAGWKHGLRADLGSPGWFIDDHTKFMASNDDKCNCDSANDMLVSPVFDLTNYKEAHLSFDGFGDAQHLSDGYVKVSTDGGATWQEVFHMPYYNGWFGYNVDLSAYAGKSCVMVAFQQNDNGLFANGFAVDNIEITPTKDYLKLSNLVVAEKVYEDAPSHEFFIDARNDGYKTVDKVTVKYQIFQNGTAIGEPISLERVAAIRQGETLAYKIDKFPKLEAGSYEIKVQAAADGQAFADAKSLTAAFEVIANAQELSAENFTNLPKGSIFGYRGFVSNQSDENYPWRALAAPDNTYLTLPLKDRNGDTDGKLLYSQLEGPYYYGELISPLYKLNASSTILEFYYALQSNVNDALIVDVKEVGGEWNETWRATSQGTYVDTEWQKAAVNITKYAGKSVMFRFRHAKSAGYSYLVLDDLKINTDLVVDVSVQILSPKDICGNNQVKVKLTNEGQTPIAANVIQLDLNYVNTSEEISENVASGIPVGESIEYTFIKQPKLDDSGDSHVFTINAKLENDVIKQNNTVKNYVYQNVSSDFRIFDNPVIHAYEGTSLYVTAETNFLDKELDVTSYKWNTGEASADISVSKAGDYTVTANLKNGCTISETVKVVFDTFESELTNGDVCGPEVVLNPGKFSAYEWFDGSTEPTFTTTESGDYYVTVYNENGLGKIFKTTISILENKVPEIQQAGDKKLTAVTDAVSYQWFLNDRPIPNATQKTIVTIWEGNYSLQATNSNGCNSMSEPFDSKGLLIGKITNPFRVFPNPAADTVNIFLADKVEGTAEIRIYATDGNALWSKTYSTMPSNINVSQLTTGVYILDCTVQGKKYTAKVIKK</sequence>
<evidence type="ECO:0000259" key="14">
    <source>
        <dbReference type="Pfam" id="PF18962"/>
    </source>
</evidence>
<dbReference type="InterPro" id="IPR013320">
    <property type="entry name" value="ConA-like_dom_sf"/>
</dbReference>
<evidence type="ECO:0000256" key="1">
    <source>
        <dbReference type="ARBA" id="ARBA00009388"/>
    </source>
</evidence>
<dbReference type="Gene3D" id="2.60.120.260">
    <property type="entry name" value="Galactose-binding domain-like"/>
    <property type="match status" value="1"/>
</dbReference>
<dbReference type="PANTHER" id="PTHR33794:SF1">
    <property type="entry name" value="BACILLOLYSIN"/>
    <property type="match status" value="1"/>
</dbReference>
<keyword evidence="5" id="KW-0378">Hydrolase</keyword>
<keyword evidence="16" id="KW-1185">Reference proteome</keyword>
<dbReference type="InterPro" id="IPR013856">
    <property type="entry name" value="Peptidase_M4_domain"/>
</dbReference>
<evidence type="ECO:0000313" key="15">
    <source>
        <dbReference type="EMBL" id="MBZ4037554.1"/>
    </source>
</evidence>
<protein>
    <submittedName>
        <fullName evidence="15">M4 family metallopeptidase</fullName>
    </submittedName>
</protein>
<dbReference type="GO" id="GO:0004553">
    <property type="term" value="F:hydrolase activity, hydrolyzing O-glycosyl compounds"/>
    <property type="evidence" value="ECO:0007669"/>
    <property type="project" value="UniProtKB-ARBA"/>
</dbReference>
<dbReference type="Gene3D" id="1.10.390.10">
    <property type="entry name" value="Neutral Protease Domain 2"/>
    <property type="match status" value="1"/>
</dbReference>
<dbReference type="InterPro" id="IPR013783">
    <property type="entry name" value="Ig-like_fold"/>
</dbReference>
<dbReference type="Proteomes" id="UP001139366">
    <property type="component" value="Unassembled WGS sequence"/>
</dbReference>
<evidence type="ECO:0000259" key="13">
    <source>
        <dbReference type="Pfam" id="PF02868"/>
    </source>
</evidence>
<comment type="similarity">
    <text evidence="1">Belongs to the peptidase M4 family.</text>
</comment>
<dbReference type="SUPFAM" id="SSF49899">
    <property type="entry name" value="Concanavalin A-like lectins/glucanases"/>
    <property type="match status" value="2"/>
</dbReference>
<feature type="domain" description="Secretion system C-terminal sorting" evidence="14">
    <location>
        <begin position="1990"/>
        <end position="2061"/>
    </location>
</feature>
<organism evidence="15 16">
    <name type="scientific">Flavobacterium potami</name>
    <dbReference type="NCBI Taxonomy" id="2872310"/>
    <lineage>
        <taxon>Bacteria</taxon>
        <taxon>Pseudomonadati</taxon>
        <taxon>Bacteroidota</taxon>
        <taxon>Flavobacteriia</taxon>
        <taxon>Flavobacteriales</taxon>
        <taxon>Flavobacteriaceae</taxon>
        <taxon>Flavobacterium</taxon>
    </lineage>
</organism>
<evidence type="ECO:0000256" key="2">
    <source>
        <dbReference type="ARBA" id="ARBA00022670"/>
    </source>
</evidence>